<dbReference type="SUPFAM" id="SSF161098">
    <property type="entry name" value="MetI-like"/>
    <property type="match status" value="1"/>
</dbReference>
<dbReference type="KEGG" id="anr:Ana3638_24245"/>
<evidence type="ECO:0000256" key="4">
    <source>
        <dbReference type="ARBA" id="ARBA00022692"/>
    </source>
</evidence>
<keyword evidence="5 7" id="KW-1133">Transmembrane helix</keyword>
<dbReference type="GO" id="GO:0055085">
    <property type="term" value="P:transmembrane transport"/>
    <property type="evidence" value="ECO:0007669"/>
    <property type="project" value="InterPro"/>
</dbReference>
<reference evidence="9 10" key="1">
    <citation type="submission" date="2020-01" db="EMBL/GenBank/DDBJ databases">
        <title>Genome analysis of Anaerocolumna sp. CBA3638.</title>
        <authorList>
            <person name="Kim J."/>
            <person name="Roh S.W."/>
        </authorList>
    </citation>
    <scope>NUCLEOTIDE SEQUENCE [LARGE SCALE GENOMIC DNA]</scope>
    <source>
        <strain evidence="9 10">CBA3638</strain>
    </source>
</reference>
<feature type="transmembrane region" description="Helical" evidence="7">
    <location>
        <begin position="272"/>
        <end position="291"/>
    </location>
</feature>
<dbReference type="CDD" id="cd06261">
    <property type="entry name" value="TM_PBP2"/>
    <property type="match status" value="1"/>
</dbReference>
<evidence type="ECO:0000256" key="7">
    <source>
        <dbReference type="RuleBase" id="RU363032"/>
    </source>
</evidence>
<gene>
    <name evidence="9" type="ORF">Ana3638_24245</name>
</gene>
<keyword evidence="3" id="KW-1003">Cell membrane</keyword>
<dbReference type="PANTHER" id="PTHR43744:SF9">
    <property type="entry name" value="POLYGALACTURONAN_RHAMNOGALACTURONAN TRANSPORT SYSTEM PERMEASE PROTEIN YTCP"/>
    <property type="match status" value="1"/>
</dbReference>
<dbReference type="GO" id="GO:0005886">
    <property type="term" value="C:plasma membrane"/>
    <property type="evidence" value="ECO:0007669"/>
    <property type="project" value="UniProtKB-SubCell"/>
</dbReference>
<feature type="transmembrane region" description="Helical" evidence="7">
    <location>
        <begin position="88"/>
        <end position="107"/>
    </location>
</feature>
<feature type="transmembrane region" description="Helical" evidence="7">
    <location>
        <begin position="192"/>
        <end position="214"/>
    </location>
</feature>
<keyword evidence="4 7" id="KW-0812">Transmembrane</keyword>
<comment type="subcellular location">
    <subcellularLocation>
        <location evidence="1 7">Cell membrane</location>
        <topology evidence="1 7">Multi-pass membrane protein</topology>
    </subcellularLocation>
</comment>
<evidence type="ECO:0000256" key="5">
    <source>
        <dbReference type="ARBA" id="ARBA00022989"/>
    </source>
</evidence>
<keyword evidence="2 7" id="KW-0813">Transport</keyword>
<evidence type="ECO:0000313" key="9">
    <source>
        <dbReference type="EMBL" id="QHQ63501.1"/>
    </source>
</evidence>
<dbReference type="EMBL" id="CP048000">
    <property type="protein sequence ID" value="QHQ63501.1"/>
    <property type="molecule type" value="Genomic_DNA"/>
</dbReference>
<protein>
    <submittedName>
        <fullName evidence="9">ABC transporter permease subunit</fullName>
    </submittedName>
</protein>
<feature type="transmembrane region" description="Helical" evidence="7">
    <location>
        <begin position="20"/>
        <end position="45"/>
    </location>
</feature>
<keyword evidence="6 7" id="KW-0472">Membrane</keyword>
<dbReference type="PROSITE" id="PS50928">
    <property type="entry name" value="ABC_TM1"/>
    <property type="match status" value="1"/>
</dbReference>
<feature type="transmembrane region" description="Helical" evidence="7">
    <location>
        <begin position="119"/>
        <end position="139"/>
    </location>
</feature>
<dbReference type="Proteomes" id="UP000464314">
    <property type="component" value="Chromosome"/>
</dbReference>
<proteinExistence type="inferred from homology"/>
<dbReference type="PANTHER" id="PTHR43744">
    <property type="entry name" value="ABC TRANSPORTER PERMEASE PROTEIN MG189-RELATED-RELATED"/>
    <property type="match status" value="1"/>
</dbReference>
<accession>A0A6P1TU57</accession>
<feature type="transmembrane region" description="Helical" evidence="7">
    <location>
        <begin position="151"/>
        <end position="171"/>
    </location>
</feature>
<evidence type="ECO:0000256" key="6">
    <source>
        <dbReference type="ARBA" id="ARBA00023136"/>
    </source>
</evidence>
<evidence type="ECO:0000256" key="1">
    <source>
        <dbReference type="ARBA" id="ARBA00004651"/>
    </source>
</evidence>
<dbReference type="InterPro" id="IPR035906">
    <property type="entry name" value="MetI-like_sf"/>
</dbReference>
<dbReference type="InterPro" id="IPR000515">
    <property type="entry name" value="MetI-like"/>
</dbReference>
<feature type="domain" description="ABC transmembrane type-1" evidence="8">
    <location>
        <begin position="84"/>
        <end position="291"/>
    </location>
</feature>
<sequence>MKSKSGSAASKIKTSLSEKVIQAIIYVILIALCLIILLPCINVLALSFNEGADAAKGGVYFFPRLFTLANYKEVFADGSIMKAYKITIARTVIGTAASLLVTSLAAYSLKETKLPGRKVITILITFTMLFSGGMIPTYIQYNKLHLLNSFWVYVVPSLVSVTYLLMMRTFFEAIPDSLEESAKLDGCGYFKIYTKIMLPLSKPVIAVVGLYTAVNHWNDWFSGAFYMKSSELWPVQTVLQQMLSRAMAAQQEVSSVSQAIAHSANTVTSDSLKMAAVIVTTVPILCIYPFVQKYFAQGAMIGAVKG</sequence>
<evidence type="ECO:0000259" key="8">
    <source>
        <dbReference type="PROSITE" id="PS50928"/>
    </source>
</evidence>
<dbReference type="Gene3D" id="1.10.3720.10">
    <property type="entry name" value="MetI-like"/>
    <property type="match status" value="1"/>
</dbReference>
<organism evidence="9 10">
    <name type="scientific">Anaerocolumna sedimenticola</name>
    <dbReference type="NCBI Taxonomy" id="2696063"/>
    <lineage>
        <taxon>Bacteria</taxon>
        <taxon>Bacillati</taxon>
        <taxon>Bacillota</taxon>
        <taxon>Clostridia</taxon>
        <taxon>Lachnospirales</taxon>
        <taxon>Lachnospiraceae</taxon>
        <taxon>Anaerocolumna</taxon>
    </lineage>
</organism>
<evidence type="ECO:0000256" key="3">
    <source>
        <dbReference type="ARBA" id="ARBA00022475"/>
    </source>
</evidence>
<evidence type="ECO:0000256" key="2">
    <source>
        <dbReference type="ARBA" id="ARBA00022448"/>
    </source>
</evidence>
<name>A0A6P1TU57_9FIRM</name>
<evidence type="ECO:0000313" key="10">
    <source>
        <dbReference type="Proteomes" id="UP000464314"/>
    </source>
</evidence>
<keyword evidence="10" id="KW-1185">Reference proteome</keyword>
<comment type="similarity">
    <text evidence="7">Belongs to the binding-protein-dependent transport system permease family.</text>
</comment>
<dbReference type="AlphaFoldDB" id="A0A6P1TU57"/>
<dbReference type="Pfam" id="PF00528">
    <property type="entry name" value="BPD_transp_1"/>
    <property type="match status" value="1"/>
</dbReference>
<dbReference type="RefSeq" id="WP_161840313.1">
    <property type="nucleotide sequence ID" value="NZ_CP048000.1"/>
</dbReference>